<proteinExistence type="predicted"/>
<organism evidence="1 2">
    <name type="scientific">Anas platyrhynchos</name>
    <name type="common">Mallard</name>
    <name type="synonym">Anas boschas</name>
    <dbReference type="NCBI Taxonomy" id="8839"/>
    <lineage>
        <taxon>Eukaryota</taxon>
        <taxon>Metazoa</taxon>
        <taxon>Chordata</taxon>
        <taxon>Craniata</taxon>
        <taxon>Vertebrata</taxon>
        <taxon>Euteleostomi</taxon>
        <taxon>Archelosauria</taxon>
        <taxon>Archosauria</taxon>
        <taxon>Dinosauria</taxon>
        <taxon>Saurischia</taxon>
        <taxon>Theropoda</taxon>
        <taxon>Coelurosauria</taxon>
        <taxon>Aves</taxon>
        <taxon>Neognathae</taxon>
        <taxon>Galloanserae</taxon>
        <taxon>Anseriformes</taxon>
        <taxon>Anatidae</taxon>
        <taxon>Anatinae</taxon>
        <taxon>Anas</taxon>
    </lineage>
</organism>
<dbReference type="EMBL" id="KB742900">
    <property type="protein sequence ID" value="EOB03001.1"/>
    <property type="molecule type" value="Genomic_DNA"/>
</dbReference>
<evidence type="ECO:0000313" key="1">
    <source>
        <dbReference type="EMBL" id="EOB03001.1"/>
    </source>
</evidence>
<dbReference type="AlphaFoldDB" id="R0JZE3"/>
<protein>
    <submittedName>
        <fullName evidence="1">Uncharacterized protein</fullName>
    </submittedName>
</protein>
<evidence type="ECO:0000313" key="2">
    <source>
        <dbReference type="Proteomes" id="UP000296049"/>
    </source>
</evidence>
<reference evidence="2" key="1">
    <citation type="journal article" date="2013" name="Nat. Genet.">
        <title>The duck genome and transcriptome provide insight into an avian influenza virus reservoir species.</title>
        <authorList>
            <person name="Huang Y."/>
            <person name="Li Y."/>
            <person name="Burt D.W."/>
            <person name="Chen H."/>
            <person name="Zhang Y."/>
            <person name="Qian W."/>
            <person name="Kim H."/>
            <person name="Gan S."/>
            <person name="Zhao Y."/>
            <person name="Li J."/>
            <person name="Yi K."/>
            <person name="Feng H."/>
            <person name="Zhu P."/>
            <person name="Li B."/>
            <person name="Liu Q."/>
            <person name="Fairley S."/>
            <person name="Magor K.E."/>
            <person name="Du Z."/>
            <person name="Hu X."/>
            <person name="Goodman L."/>
            <person name="Tafer H."/>
            <person name="Vignal A."/>
            <person name="Lee T."/>
            <person name="Kim K.W."/>
            <person name="Sheng Z."/>
            <person name="An Y."/>
            <person name="Searle S."/>
            <person name="Herrero J."/>
            <person name="Groenen M.A."/>
            <person name="Crooijmans R.P."/>
            <person name="Faraut T."/>
            <person name="Cai Q."/>
            <person name="Webster R.G."/>
            <person name="Aldridge J.R."/>
            <person name="Warren W.C."/>
            <person name="Bartschat S."/>
            <person name="Kehr S."/>
            <person name="Marz M."/>
            <person name="Stadler P.F."/>
            <person name="Smith J."/>
            <person name="Kraus R.H."/>
            <person name="Zhao Y."/>
            <person name="Ren L."/>
            <person name="Fei J."/>
            <person name="Morisson M."/>
            <person name="Kaiser P."/>
            <person name="Griffin D.K."/>
            <person name="Rao M."/>
            <person name="Pitel F."/>
            <person name="Wang J."/>
            <person name="Li N."/>
        </authorList>
    </citation>
    <scope>NUCLEOTIDE SEQUENCE [LARGE SCALE GENOMIC DNA]</scope>
</reference>
<keyword evidence="2" id="KW-1185">Reference proteome</keyword>
<gene>
    <name evidence="1" type="ORF">Anapl_11830</name>
</gene>
<accession>R0JZE3</accession>
<dbReference type="Proteomes" id="UP000296049">
    <property type="component" value="Unassembled WGS sequence"/>
</dbReference>
<name>R0JZE3_ANAPL</name>
<sequence>MPRACEQLYSSSVLKIWACSWHSEATMDQTGNDILPEDPEQKKESFSFGCKEDSSLSRCPEQPQLFSSSFSGTSTDGSCLTALFFCLHHARKLFPGDARDYETQKIEADISSLYCGAGTSLLAAVTWETVPRSTSCHYSIKERGRDETQKCTRDQEEARQTPYNLPQAPTPAGLHKQQIIAKVVFKLNLQSLRWSPRLYRAEAGKAVDVTHPKGDSSLFPLLCWERSNTMHSVSVACCTYHP</sequence>